<dbReference type="InterPro" id="IPR001680">
    <property type="entry name" value="WD40_rpt"/>
</dbReference>
<dbReference type="Proteomes" id="UP000240883">
    <property type="component" value="Unassembled WGS sequence"/>
</dbReference>
<keyword evidence="2" id="KW-0677">Repeat</keyword>
<dbReference type="InterPro" id="IPR036322">
    <property type="entry name" value="WD40_repeat_dom_sf"/>
</dbReference>
<sequence>MMALAPRSRAKWLVTSRNVPDIERHLEPGSLRVKVSLEVSASHVSKAVAAFVDVKVRRLAAGQKYDRSTQAEVQQVLCDKAEGTFLWVSLVCKELEGVPLYRTRTVLQALPPGLDPLYNRMMARILAQRDVQAVRELAVVADLPNNLSGNVQAVIDLVGRCGSFLTLRDDTVSFIHLSAKDYFTSGNGQQVFNGSVAREQKRIAVRLLDAMHRALRRDMCGLQKPGTRIMEAADRIKSDSLLRMVCACAYWVEHLQAYARDDDGILSDGGQVHSFFQKHFLHWLEAMSLLGKIPEAILAMQKLQAVLNGRGNTAVSQFIHDGLRLAMWSGPGIQEAPLQMYYSAPVFAPRQSIVRRQYQREMPEGWEVKCGLDDDWGALLQTLEGHTHSVTSVAFSPVGDRLASGSYDSTVRVWDANTGKLQLTFEIDSSFPRVAFSNDGVYLETDRDLLLLHALPFSPPNFREPYLNRVFVKDRWLTLGSDDIVWLPAHYKLECTAVYGSQVAFGFSSGRVLLLHVP</sequence>
<dbReference type="PROSITE" id="PS50294">
    <property type="entry name" value="WD_REPEATS_REGION"/>
    <property type="match status" value="1"/>
</dbReference>
<evidence type="ECO:0000256" key="1">
    <source>
        <dbReference type="ARBA" id="ARBA00022574"/>
    </source>
</evidence>
<evidence type="ECO:0000256" key="2">
    <source>
        <dbReference type="ARBA" id="ARBA00022737"/>
    </source>
</evidence>
<dbReference type="STRING" id="1448308.A0A2T2N131"/>
<proteinExistence type="predicted"/>
<evidence type="ECO:0000313" key="4">
    <source>
        <dbReference type="EMBL" id="PSN59069.1"/>
    </source>
</evidence>
<dbReference type="SUPFAM" id="SSF50978">
    <property type="entry name" value="WD40 repeat-like"/>
    <property type="match status" value="1"/>
</dbReference>
<feature type="repeat" description="WD" evidence="3">
    <location>
        <begin position="383"/>
        <end position="424"/>
    </location>
</feature>
<evidence type="ECO:0000256" key="3">
    <source>
        <dbReference type="PROSITE-ProRule" id="PRU00221"/>
    </source>
</evidence>
<keyword evidence="1 3" id="KW-0853">WD repeat</keyword>
<dbReference type="InterPro" id="IPR015943">
    <property type="entry name" value="WD40/YVTN_repeat-like_dom_sf"/>
</dbReference>
<gene>
    <name evidence="4" type="ORF">BS50DRAFT_626899</name>
</gene>
<evidence type="ECO:0000313" key="5">
    <source>
        <dbReference type="Proteomes" id="UP000240883"/>
    </source>
</evidence>
<reference evidence="4 5" key="1">
    <citation type="journal article" date="2018" name="Front. Microbiol.">
        <title>Genome-Wide Analysis of Corynespora cassiicola Leaf Fall Disease Putative Effectors.</title>
        <authorList>
            <person name="Lopez D."/>
            <person name="Ribeiro S."/>
            <person name="Label P."/>
            <person name="Fumanal B."/>
            <person name="Venisse J.S."/>
            <person name="Kohler A."/>
            <person name="de Oliveira R.R."/>
            <person name="Labutti K."/>
            <person name="Lipzen A."/>
            <person name="Lail K."/>
            <person name="Bauer D."/>
            <person name="Ohm R.A."/>
            <person name="Barry K.W."/>
            <person name="Spatafora J."/>
            <person name="Grigoriev I.V."/>
            <person name="Martin F.M."/>
            <person name="Pujade-Renaud V."/>
        </authorList>
    </citation>
    <scope>NUCLEOTIDE SEQUENCE [LARGE SCALE GENOMIC DNA]</scope>
    <source>
        <strain evidence="4 5">Philippines</strain>
    </source>
</reference>
<dbReference type="OrthoDB" id="538223at2759"/>
<dbReference type="EMBL" id="KZ678167">
    <property type="protein sequence ID" value="PSN59069.1"/>
    <property type="molecule type" value="Genomic_DNA"/>
</dbReference>
<dbReference type="SMART" id="SM00320">
    <property type="entry name" value="WD40"/>
    <property type="match status" value="1"/>
</dbReference>
<dbReference type="Gene3D" id="2.130.10.10">
    <property type="entry name" value="YVTN repeat-like/Quinoprotein amine dehydrogenase"/>
    <property type="match status" value="1"/>
</dbReference>
<dbReference type="AlphaFoldDB" id="A0A2T2N131"/>
<protein>
    <submittedName>
        <fullName evidence="4">Uncharacterized protein</fullName>
    </submittedName>
</protein>
<dbReference type="PROSITE" id="PS50082">
    <property type="entry name" value="WD_REPEATS_2"/>
    <property type="match status" value="1"/>
</dbReference>
<dbReference type="InterPro" id="IPR019775">
    <property type="entry name" value="WD40_repeat_CS"/>
</dbReference>
<dbReference type="PROSITE" id="PS00678">
    <property type="entry name" value="WD_REPEATS_1"/>
    <property type="match status" value="1"/>
</dbReference>
<organism evidence="4 5">
    <name type="scientific">Corynespora cassiicola Philippines</name>
    <dbReference type="NCBI Taxonomy" id="1448308"/>
    <lineage>
        <taxon>Eukaryota</taxon>
        <taxon>Fungi</taxon>
        <taxon>Dikarya</taxon>
        <taxon>Ascomycota</taxon>
        <taxon>Pezizomycotina</taxon>
        <taxon>Dothideomycetes</taxon>
        <taxon>Pleosporomycetidae</taxon>
        <taxon>Pleosporales</taxon>
        <taxon>Corynesporascaceae</taxon>
        <taxon>Corynespora</taxon>
    </lineage>
</organism>
<keyword evidence="5" id="KW-1185">Reference proteome</keyword>
<dbReference type="Pfam" id="PF00400">
    <property type="entry name" value="WD40"/>
    <property type="match status" value="1"/>
</dbReference>
<name>A0A2T2N131_CORCC</name>
<accession>A0A2T2N131</accession>
<dbReference type="PANTHER" id="PTHR10039:SF14">
    <property type="entry name" value="NACHT DOMAIN-CONTAINING PROTEIN"/>
    <property type="match status" value="1"/>
</dbReference>
<dbReference type="PANTHER" id="PTHR10039">
    <property type="entry name" value="AMELOGENIN"/>
    <property type="match status" value="1"/>
</dbReference>